<comment type="subunit">
    <text evidence="7">Monomer.</text>
</comment>
<protein>
    <recommendedName>
        <fullName evidence="6 7">Peptidyl-tRNA hydrolase</fullName>
        <shortName evidence="7">Pth</shortName>
        <ecNumber evidence="1 7">3.1.1.29</ecNumber>
    </recommendedName>
</protein>
<evidence type="ECO:0000256" key="4">
    <source>
        <dbReference type="ARBA" id="ARBA00022884"/>
    </source>
</evidence>
<evidence type="ECO:0000256" key="1">
    <source>
        <dbReference type="ARBA" id="ARBA00013260"/>
    </source>
</evidence>
<dbReference type="PANTHER" id="PTHR17224">
    <property type="entry name" value="PEPTIDYL-TRNA HYDROLASE"/>
    <property type="match status" value="1"/>
</dbReference>
<feature type="site" description="Stabilizes the basic form of H active site to accept a proton" evidence="7">
    <location>
        <position position="94"/>
    </location>
</feature>
<evidence type="ECO:0000313" key="10">
    <source>
        <dbReference type="EMBL" id="OGH94521.1"/>
    </source>
</evidence>
<dbReference type="Proteomes" id="UP000178254">
    <property type="component" value="Unassembled WGS sequence"/>
</dbReference>
<dbReference type="HAMAP" id="MF_00083">
    <property type="entry name" value="Pept_tRNA_hydro_bact"/>
    <property type="match status" value="1"/>
</dbReference>
<evidence type="ECO:0000313" key="11">
    <source>
        <dbReference type="Proteomes" id="UP000178254"/>
    </source>
</evidence>
<comment type="function">
    <text evidence="7">Catalyzes the release of premature peptidyl moieties from peptidyl-tRNA molecules trapped in stalled 50S ribosomal subunits, and thus maintains levels of free tRNAs and 50S ribosomes.</text>
</comment>
<evidence type="ECO:0000256" key="3">
    <source>
        <dbReference type="ARBA" id="ARBA00022801"/>
    </source>
</evidence>
<gene>
    <name evidence="7" type="primary">pth</name>
    <name evidence="10" type="ORF">A2538_00035</name>
</gene>
<comment type="function">
    <text evidence="7">Hydrolyzes ribosome-free peptidyl-tRNAs (with 1 or more amino acids incorporated), which drop off the ribosome during protein synthesis, or as a result of ribosome stalling.</text>
</comment>
<dbReference type="EC" id="3.1.1.29" evidence="1 7"/>
<evidence type="ECO:0000256" key="6">
    <source>
        <dbReference type="ARBA" id="ARBA00050038"/>
    </source>
</evidence>
<evidence type="ECO:0000256" key="9">
    <source>
        <dbReference type="RuleBase" id="RU004320"/>
    </source>
</evidence>
<dbReference type="Pfam" id="PF01195">
    <property type="entry name" value="Pept_tRNA_hydro"/>
    <property type="match status" value="1"/>
</dbReference>
<keyword evidence="7" id="KW-0963">Cytoplasm</keyword>
<comment type="catalytic activity">
    <reaction evidence="7 8">
        <text>an N-acyl-L-alpha-aminoacyl-tRNA + H2O = an N-acyl-L-amino acid + a tRNA + H(+)</text>
        <dbReference type="Rhea" id="RHEA:54448"/>
        <dbReference type="Rhea" id="RHEA-COMP:10123"/>
        <dbReference type="Rhea" id="RHEA-COMP:13883"/>
        <dbReference type="ChEBI" id="CHEBI:15377"/>
        <dbReference type="ChEBI" id="CHEBI:15378"/>
        <dbReference type="ChEBI" id="CHEBI:59874"/>
        <dbReference type="ChEBI" id="CHEBI:78442"/>
        <dbReference type="ChEBI" id="CHEBI:138191"/>
        <dbReference type="EC" id="3.1.1.29"/>
    </reaction>
</comment>
<feature type="binding site" evidence="7">
    <location>
        <position position="67"/>
    </location>
    <ligand>
        <name>tRNA</name>
        <dbReference type="ChEBI" id="CHEBI:17843"/>
    </ligand>
</feature>
<keyword evidence="2 7" id="KW-0820">tRNA-binding</keyword>
<dbReference type="GO" id="GO:0006515">
    <property type="term" value="P:protein quality control for misfolded or incompletely synthesized proteins"/>
    <property type="evidence" value="ECO:0007669"/>
    <property type="project" value="UniProtKB-UniRule"/>
</dbReference>
<evidence type="ECO:0000256" key="2">
    <source>
        <dbReference type="ARBA" id="ARBA00022555"/>
    </source>
</evidence>
<dbReference type="STRING" id="1798709.A2538_00035"/>
<dbReference type="CDD" id="cd00462">
    <property type="entry name" value="PTH"/>
    <property type="match status" value="1"/>
</dbReference>
<organism evidence="10 11">
    <name type="scientific">Candidatus Magasanikbacteria bacterium RIFOXYD2_FULL_41_14</name>
    <dbReference type="NCBI Taxonomy" id="1798709"/>
    <lineage>
        <taxon>Bacteria</taxon>
        <taxon>Candidatus Magasanikiibacteriota</taxon>
    </lineage>
</organism>
<feature type="binding site" evidence="7">
    <location>
        <position position="69"/>
    </location>
    <ligand>
        <name>tRNA</name>
        <dbReference type="ChEBI" id="CHEBI:17843"/>
    </ligand>
</feature>
<keyword evidence="3 7" id="KW-0378">Hydrolase</keyword>
<dbReference type="FunFam" id="3.40.50.1470:FF:000001">
    <property type="entry name" value="Peptidyl-tRNA hydrolase"/>
    <property type="match status" value="1"/>
</dbReference>
<proteinExistence type="inferred from homology"/>
<dbReference type="InterPro" id="IPR001328">
    <property type="entry name" value="Pept_tRNA_hydro"/>
</dbReference>
<dbReference type="EMBL" id="MFRE01000008">
    <property type="protein sequence ID" value="OGH94521.1"/>
    <property type="molecule type" value="Genomic_DNA"/>
</dbReference>
<feature type="binding site" evidence="7">
    <location>
        <position position="14"/>
    </location>
    <ligand>
        <name>tRNA</name>
        <dbReference type="ChEBI" id="CHEBI:17843"/>
    </ligand>
</feature>
<feature type="active site" description="Proton acceptor" evidence="7">
    <location>
        <position position="19"/>
    </location>
</feature>
<keyword evidence="4 7" id="KW-0694">RNA-binding</keyword>
<name>A0A1F6PEE4_9BACT</name>
<comment type="similarity">
    <text evidence="5 7 9">Belongs to the PTH family.</text>
</comment>
<dbReference type="Gene3D" id="3.40.50.1470">
    <property type="entry name" value="Peptidyl-tRNA hydrolase"/>
    <property type="match status" value="1"/>
</dbReference>
<dbReference type="InterPro" id="IPR036416">
    <property type="entry name" value="Pept_tRNA_hydro_sf"/>
</dbReference>
<accession>A0A1F6PEE4</accession>
<evidence type="ECO:0000256" key="8">
    <source>
        <dbReference type="RuleBase" id="RU000673"/>
    </source>
</evidence>
<evidence type="ECO:0000256" key="5">
    <source>
        <dbReference type="ARBA" id="ARBA00038063"/>
    </source>
</evidence>
<dbReference type="PROSITE" id="PS01195">
    <property type="entry name" value="PEPT_TRNA_HYDROL_1"/>
    <property type="match status" value="1"/>
</dbReference>
<dbReference type="PROSITE" id="PS01196">
    <property type="entry name" value="PEPT_TRNA_HYDROL_2"/>
    <property type="match status" value="1"/>
</dbReference>
<reference evidence="10 11" key="1">
    <citation type="journal article" date="2016" name="Nat. Commun.">
        <title>Thousands of microbial genomes shed light on interconnected biogeochemical processes in an aquifer system.</title>
        <authorList>
            <person name="Anantharaman K."/>
            <person name="Brown C.T."/>
            <person name="Hug L.A."/>
            <person name="Sharon I."/>
            <person name="Castelle C.J."/>
            <person name="Probst A.J."/>
            <person name="Thomas B.C."/>
            <person name="Singh A."/>
            <person name="Wilkins M.J."/>
            <person name="Karaoz U."/>
            <person name="Brodie E.L."/>
            <person name="Williams K.H."/>
            <person name="Hubbard S.S."/>
            <person name="Banfield J.F."/>
        </authorList>
    </citation>
    <scope>NUCLEOTIDE SEQUENCE [LARGE SCALE GENOMIC DNA]</scope>
</reference>
<dbReference type="InterPro" id="IPR018171">
    <property type="entry name" value="Pept_tRNA_hydro_CS"/>
</dbReference>
<evidence type="ECO:0000256" key="7">
    <source>
        <dbReference type="HAMAP-Rule" id="MF_00083"/>
    </source>
</evidence>
<dbReference type="NCBIfam" id="TIGR00447">
    <property type="entry name" value="pth"/>
    <property type="match status" value="1"/>
</dbReference>
<dbReference type="GO" id="GO:0072344">
    <property type="term" value="P:rescue of stalled ribosome"/>
    <property type="evidence" value="ECO:0007669"/>
    <property type="project" value="UniProtKB-UniRule"/>
</dbReference>
<sequence length="178" mass="19935">MKLIVGLGNPGKKYENTRHNVGWLVLDKIISDFRLQISDLNKKNINAEIFALEIKKQKIILAKPLTFMNESGQAISALVNFYKINPTDLIVVHDDKDLPLGEIRVQTNRGPAGHNGIKSIIEKLGTQNFTRVRVGVAGEMLEKMETADFVLAKFTSEEKKVLEKVLAEAVKKIVDLIK</sequence>
<dbReference type="PANTHER" id="PTHR17224:SF1">
    <property type="entry name" value="PEPTIDYL-TRNA HYDROLASE"/>
    <property type="match status" value="1"/>
</dbReference>
<comment type="subcellular location">
    <subcellularLocation>
        <location evidence="7">Cytoplasm</location>
    </subcellularLocation>
</comment>
<feature type="binding site" evidence="7">
    <location>
        <position position="115"/>
    </location>
    <ligand>
        <name>tRNA</name>
        <dbReference type="ChEBI" id="CHEBI:17843"/>
    </ligand>
</feature>
<dbReference type="GO" id="GO:0004045">
    <property type="term" value="F:peptidyl-tRNA hydrolase activity"/>
    <property type="evidence" value="ECO:0007669"/>
    <property type="project" value="UniProtKB-UniRule"/>
</dbReference>
<dbReference type="GO" id="GO:0005737">
    <property type="term" value="C:cytoplasm"/>
    <property type="evidence" value="ECO:0007669"/>
    <property type="project" value="UniProtKB-SubCell"/>
</dbReference>
<comment type="caution">
    <text evidence="10">The sequence shown here is derived from an EMBL/GenBank/DDBJ whole genome shotgun (WGS) entry which is preliminary data.</text>
</comment>
<feature type="site" description="Discriminates between blocked and unblocked aminoacyl-tRNA" evidence="7">
    <location>
        <position position="9"/>
    </location>
</feature>
<dbReference type="AlphaFoldDB" id="A0A1F6PEE4"/>
<dbReference type="GO" id="GO:0000049">
    <property type="term" value="F:tRNA binding"/>
    <property type="evidence" value="ECO:0007669"/>
    <property type="project" value="UniProtKB-UniRule"/>
</dbReference>
<dbReference type="SUPFAM" id="SSF53178">
    <property type="entry name" value="Peptidyl-tRNA hydrolase-like"/>
    <property type="match status" value="1"/>
</dbReference>